<dbReference type="OrthoDB" id="6660528at2"/>
<keyword evidence="3" id="KW-1185">Reference proteome</keyword>
<evidence type="ECO:0000259" key="1">
    <source>
        <dbReference type="Pfam" id="PF13503"/>
    </source>
</evidence>
<proteinExistence type="predicted"/>
<dbReference type="EMBL" id="CP035913">
    <property type="protein sequence ID" value="QBE62733.1"/>
    <property type="molecule type" value="Genomic_DNA"/>
</dbReference>
<dbReference type="AlphaFoldDB" id="A0A4V0Z3A2"/>
<dbReference type="Proteomes" id="UP000290637">
    <property type="component" value="Chromosome"/>
</dbReference>
<gene>
    <name evidence="2" type="ORF">EWM63_06910</name>
</gene>
<name>A0A4V0Z3A2_9BURK</name>
<organism evidence="2 3">
    <name type="scientific">Pseudoduganella lutea</name>
    <dbReference type="NCBI Taxonomy" id="321985"/>
    <lineage>
        <taxon>Bacteria</taxon>
        <taxon>Pseudomonadati</taxon>
        <taxon>Pseudomonadota</taxon>
        <taxon>Betaproteobacteria</taxon>
        <taxon>Burkholderiales</taxon>
        <taxon>Oxalobacteraceae</taxon>
        <taxon>Telluria group</taxon>
        <taxon>Pseudoduganella</taxon>
    </lineage>
</organism>
<evidence type="ECO:0000313" key="2">
    <source>
        <dbReference type="EMBL" id="QBE62733.1"/>
    </source>
</evidence>
<reference evidence="2 3" key="1">
    <citation type="submission" date="2019-02" db="EMBL/GenBank/DDBJ databases">
        <title>Draft Genome Sequences of Six Type Strains of the Genus Massilia.</title>
        <authorList>
            <person name="Miess H."/>
            <person name="Frediansyhah A."/>
            <person name="Gross H."/>
        </authorList>
    </citation>
    <scope>NUCLEOTIDE SEQUENCE [LARGE SCALE GENOMIC DNA]</scope>
    <source>
        <strain evidence="2 3">DSM 17473</strain>
    </source>
</reference>
<sequence length="293" mass="33965">MLITPTQIPSPAPDHGYLLIEPANLPDDMRELLPETYPCVPPFLWASEASMPRLLKLDQLTASKQKVVSEMVTQAVSEEHPPVVCGWLQSDSDSEELANSIARLILGHAPDGGQVIWRYYDPRVFVLAAHLFNDEQGNALLGEVESWTFVWRRQWWCAKRTRSFQPSIADLCDGWPTNSQWEILKRSRLFSQVHERLHTRDATSAHCLDELRHSIEAISEVVRYVHLDSNEDCVEFAYFSTRYQKIFRTHHELLSRWEKLRNREITLGQMLRSITHEDIENMNVKFNETGVLK</sequence>
<feature type="domain" description="DUF4123" evidence="1">
    <location>
        <begin position="50"/>
        <end position="136"/>
    </location>
</feature>
<dbReference type="RefSeq" id="WP_130185867.1">
    <property type="nucleotide sequence ID" value="NZ_CP035913.1"/>
</dbReference>
<dbReference type="InterPro" id="IPR025391">
    <property type="entry name" value="DUF4123"/>
</dbReference>
<dbReference type="Pfam" id="PF13503">
    <property type="entry name" value="DUF4123"/>
    <property type="match status" value="1"/>
</dbReference>
<dbReference type="KEGG" id="plue:EWM63_06910"/>
<protein>
    <submittedName>
        <fullName evidence="2">DUF4123 domain-containing protein</fullName>
    </submittedName>
</protein>
<evidence type="ECO:0000313" key="3">
    <source>
        <dbReference type="Proteomes" id="UP000290637"/>
    </source>
</evidence>
<accession>A0A4V0Z3A2</accession>